<dbReference type="InterPro" id="IPR053925">
    <property type="entry name" value="RecX_HTH_3rd"/>
</dbReference>
<dbReference type="RefSeq" id="WP_061993116.1">
    <property type="nucleotide sequence ID" value="NZ_DF968000.1"/>
</dbReference>
<dbReference type="PANTHER" id="PTHR33602">
    <property type="entry name" value="REGULATORY PROTEIN RECX FAMILY PROTEIN"/>
    <property type="match status" value="1"/>
</dbReference>
<feature type="domain" description="RecX second three-helical" evidence="7">
    <location>
        <begin position="107"/>
        <end position="148"/>
    </location>
</feature>
<dbReference type="InterPro" id="IPR036388">
    <property type="entry name" value="WH-like_DNA-bd_sf"/>
</dbReference>
<dbReference type="AlphaFoldDB" id="A0A0K8MGN1"/>
<evidence type="ECO:0000256" key="3">
    <source>
        <dbReference type="ARBA" id="ARBA00009695"/>
    </source>
</evidence>
<reference evidence="10 11" key="1">
    <citation type="journal article" date="2015" name="BMC Genomics">
        <title>Comparative genomics of Fructobacillus spp. and Leuconostoc spp. reveals niche-specific evolution of Fructobacillus spp.</title>
        <authorList>
            <person name="Endo A."/>
            <person name="Tanizawa Y."/>
            <person name="Tanaka N."/>
            <person name="Maeno S."/>
            <person name="Kumar H."/>
            <person name="Shiwa Y."/>
            <person name="Okada S."/>
            <person name="Yoshikawa H."/>
            <person name="Dicks L."/>
            <person name="Nakagawa J."/>
            <person name="Arita M."/>
        </authorList>
    </citation>
    <scope>NUCLEOTIDE SEQUENCE [LARGE SCALE GENOMIC DNA]</scope>
    <source>
        <strain evidence="10 11">JCM 12225</strain>
    </source>
</reference>
<feature type="domain" description="RecX third three-helical" evidence="8">
    <location>
        <begin position="155"/>
        <end position="201"/>
    </location>
</feature>
<evidence type="ECO:0000256" key="4">
    <source>
        <dbReference type="ARBA" id="ARBA00018111"/>
    </source>
</evidence>
<dbReference type="PANTHER" id="PTHR33602:SF1">
    <property type="entry name" value="REGULATORY PROTEIN RECX FAMILY PROTEIN"/>
    <property type="match status" value="1"/>
</dbReference>
<keyword evidence="11" id="KW-1185">Reference proteome</keyword>
<evidence type="ECO:0000256" key="2">
    <source>
        <dbReference type="ARBA" id="ARBA00004496"/>
    </source>
</evidence>
<proteinExistence type="inferred from homology"/>
<gene>
    <name evidence="6 10" type="primary">recX</name>
    <name evidence="10" type="ORF">FFIC_232040</name>
</gene>
<evidence type="ECO:0000259" key="9">
    <source>
        <dbReference type="Pfam" id="PF21982"/>
    </source>
</evidence>
<dbReference type="Pfam" id="PF21982">
    <property type="entry name" value="RecX_HTH1"/>
    <property type="match status" value="1"/>
</dbReference>
<feature type="domain" description="RecX third three-helical" evidence="8">
    <location>
        <begin position="211"/>
        <end position="258"/>
    </location>
</feature>
<dbReference type="Proteomes" id="UP000253891">
    <property type="component" value="Unassembled WGS sequence"/>
</dbReference>
<dbReference type="STRING" id="157463.GCA_001047075_00636"/>
<dbReference type="Pfam" id="PF02631">
    <property type="entry name" value="RecX_HTH2"/>
    <property type="match status" value="1"/>
</dbReference>
<sequence>MQTITKIATQKQAGRYNLELDGRFAFGVSENVLAKFGLIKGRQLDPAMVEAIKAADKVDQGLKIALNYLSPALRTIKQVRDRLLAKKVEEEVVDQVIDHLVAQELLNDAVYAQHYVATKQAFNPKGPRGIAMDLAQAGVAEEIIDEALMAYSTENQIEVAVKLAEKAAKTHRRDSSVIRQQKVAQALVQKGFSFDIASQAISQIDLTNDEEDEQANALRQVEKLAHHHRRLPSKDRYYKVKGALYTKGFRGEMIDWALDQIDWEEEE</sequence>
<protein>
    <recommendedName>
        <fullName evidence="4 6">Regulatory protein RecX</fullName>
    </recommendedName>
</protein>
<dbReference type="NCBIfam" id="NF010733">
    <property type="entry name" value="PRK14135.1"/>
    <property type="match status" value="1"/>
</dbReference>
<dbReference type="HAMAP" id="MF_01114">
    <property type="entry name" value="RecX"/>
    <property type="match status" value="1"/>
</dbReference>
<dbReference type="Pfam" id="PF21981">
    <property type="entry name" value="RecX_HTH3"/>
    <property type="match status" value="2"/>
</dbReference>
<accession>A0A0K8MGN1</accession>
<dbReference type="Gene3D" id="1.10.10.10">
    <property type="entry name" value="Winged helix-like DNA-binding domain superfamily/Winged helix DNA-binding domain"/>
    <property type="match status" value="4"/>
</dbReference>
<name>A0A0K8MGN1_9LACO</name>
<evidence type="ECO:0000259" key="8">
    <source>
        <dbReference type="Pfam" id="PF21981"/>
    </source>
</evidence>
<evidence type="ECO:0000256" key="5">
    <source>
        <dbReference type="ARBA" id="ARBA00022490"/>
    </source>
</evidence>
<dbReference type="GO" id="GO:0006282">
    <property type="term" value="P:regulation of DNA repair"/>
    <property type="evidence" value="ECO:0007669"/>
    <property type="project" value="UniProtKB-UniRule"/>
</dbReference>
<dbReference type="InterPro" id="IPR053926">
    <property type="entry name" value="RecX_HTH_1st"/>
</dbReference>
<organism evidence="10 11">
    <name type="scientific">Fructobacillus ficulneus</name>
    <dbReference type="NCBI Taxonomy" id="157463"/>
    <lineage>
        <taxon>Bacteria</taxon>
        <taxon>Bacillati</taxon>
        <taxon>Bacillota</taxon>
        <taxon>Bacilli</taxon>
        <taxon>Lactobacillales</taxon>
        <taxon>Lactobacillaceae</taxon>
        <taxon>Fructobacillus</taxon>
    </lineage>
</organism>
<dbReference type="EMBL" id="DF968000">
    <property type="protein sequence ID" value="GAO99716.1"/>
    <property type="molecule type" value="Genomic_DNA"/>
</dbReference>
<comment type="similarity">
    <text evidence="3 6">Belongs to the RecX family.</text>
</comment>
<evidence type="ECO:0000259" key="7">
    <source>
        <dbReference type="Pfam" id="PF02631"/>
    </source>
</evidence>
<evidence type="ECO:0000256" key="6">
    <source>
        <dbReference type="HAMAP-Rule" id="MF_01114"/>
    </source>
</evidence>
<feature type="domain" description="RecX first three-helical" evidence="9">
    <location>
        <begin position="64"/>
        <end position="100"/>
    </location>
</feature>
<dbReference type="InterPro" id="IPR003783">
    <property type="entry name" value="Regulatory_RecX"/>
</dbReference>
<dbReference type="InterPro" id="IPR053924">
    <property type="entry name" value="RecX_HTH_2nd"/>
</dbReference>
<evidence type="ECO:0000313" key="11">
    <source>
        <dbReference type="Proteomes" id="UP000253891"/>
    </source>
</evidence>
<evidence type="ECO:0000313" key="10">
    <source>
        <dbReference type="EMBL" id="GAO99716.1"/>
    </source>
</evidence>
<comment type="function">
    <text evidence="1 6">Modulates RecA activity.</text>
</comment>
<keyword evidence="5 6" id="KW-0963">Cytoplasm</keyword>
<dbReference type="OrthoDB" id="5421057at2"/>
<dbReference type="GO" id="GO:0005737">
    <property type="term" value="C:cytoplasm"/>
    <property type="evidence" value="ECO:0007669"/>
    <property type="project" value="UniProtKB-SubCell"/>
</dbReference>
<evidence type="ECO:0000256" key="1">
    <source>
        <dbReference type="ARBA" id="ARBA00003529"/>
    </source>
</evidence>
<comment type="subcellular location">
    <subcellularLocation>
        <location evidence="2 6">Cytoplasm</location>
    </subcellularLocation>
</comment>